<evidence type="ECO:0000256" key="13">
    <source>
        <dbReference type="PIRSR" id="PIRSR000905-2"/>
    </source>
</evidence>
<evidence type="ECO:0000256" key="8">
    <source>
        <dbReference type="ARBA" id="ARBA00022824"/>
    </source>
</evidence>
<dbReference type="InterPro" id="IPR016275">
    <property type="entry name" value="Glucose-6-phosphatase"/>
</dbReference>
<comment type="pathway">
    <text evidence="2 11">Carbohydrate biosynthesis; gluconeogenesis.</text>
</comment>
<reference evidence="16" key="1">
    <citation type="submission" date="2015-12" db="EMBL/GenBank/DDBJ databases">
        <title>De novo transcriptome assembly of four potential Pierce s Disease insect vectors from Arizona vineyards.</title>
        <authorList>
            <person name="Tassone E.E."/>
        </authorList>
    </citation>
    <scope>NUCLEOTIDE SEQUENCE</scope>
</reference>
<dbReference type="InterPro" id="IPR000326">
    <property type="entry name" value="PAP2/HPO"/>
</dbReference>
<feature type="active site" description="Proton donor" evidence="12">
    <location>
        <position position="118"/>
    </location>
</feature>
<evidence type="ECO:0000256" key="3">
    <source>
        <dbReference type="ARBA" id="ARBA00009266"/>
    </source>
</evidence>
<dbReference type="Gene3D" id="1.20.144.10">
    <property type="entry name" value="Phosphatidic acid phosphatase type 2/haloperoxidase"/>
    <property type="match status" value="1"/>
</dbReference>
<dbReference type="GO" id="GO:0051156">
    <property type="term" value="P:glucose 6-phosphate metabolic process"/>
    <property type="evidence" value="ECO:0007669"/>
    <property type="project" value="TreeGrafter"/>
</dbReference>
<feature type="transmembrane region" description="Helical" evidence="14">
    <location>
        <begin position="257"/>
        <end position="280"/>
    </location>
</feature>
<dbReference type="EMBL" id="GEDC01003857">
    <property type="protein sequence ID" value="JAS33441.1"/>
    <property type="molecule type" value="Transcribed_RNA"/>
</dbReference>
<keyword evidence="9 14" id="KW-1133">Transmembrane helix</keyword>
<feature type="transmembrane region" description="Helical" evidence="14">
    <location>
        <begin position="216"/>
        <end position="237"/>
    </location>
</feature>
<proteinExistence type="inferred from homology"/>
<evidence type="ECO:0000259" key="15">
    <source>
        <dbReference type="SMART" id="SM00014"/>
    </source>
</evidence>
<dbReference type="EC" id="3.1.3.9" evidence="4 11"/>
<evidence type="ECO:0000256" key="1">
    <source>
        <dbReference type="ARBA" id="ARBA00004477"/>
    </source>
</evidence>
<dbReference type="InterPro" id="IPR036938">
    <property type="entry name" value="PAP2/HPO_sf"/>
</dbReference>
<organism evidence="16">
    <name type="scientific">Clastoptera arizonana</name>
    <name type="common">Arizona spittle bug</name>
    <dbReference type="NCBI Taxonomy" id="38151"/>
    <lineage>
        <taxon>Eukaryota</taxon>
        <taxon>Metazoa</taxon>
        <taxon>Ecdysozoa</taxon>
        <taxon>Arthropoda</taxon>
        <taxon>Hexapoda</taxon>
        <taxon>Insecta</taxon>
        <taxon>Pterygota</taxon>
        <taxon>Neoptera</taxon>
        <taxon>Paraneoptera</taxon>
        <taxon>Hemiptera</taxon>
        <taxon>Auchenorrhyncha</taxon>
        <taxon>Cercopoidea</taxon>
        <taxon>Clastopteridae</taxon>
        <taxon>Clastoptera</taxon>
    </lineage>
</organism>
<accession>A0A1B6E689</accession>
<dbReference type="GO" id="GO:0006094">
    <property type="term" value="P:gluconeogenesis"/>
    <property type="evidence" value="ECO:0007669"/>
    <property type="project" value="UniProtKB-UniRule"/>
</dbReference>
<evidence type="ECO:0000256" key="6">
    <source>
        <dbReference type="ARBA" id="ARBA00022692"/>
    </source>
</evidence>
<evidence type="ECO:0000256" key="7">
    <source>
        <dbReference type="ARBA" id="ARBA00022801"/>
    </source>
</evidence>
<evidence type="ECO:0000256" key="4">
    <source>
        <dbReference type="ARBA" id="ARBA00012634"/>
    </source>
</evidence>
<keyword evidence="10 11" id="KW-0472">Membrane</keyword>
<gene>
    <name evidence="16" type="ORF">g.3253</name>
</gene>
<evidence type="ECO:0000256" key="11">
    <source>
        <dbReference type="PIRNR" id="PIRNR000905"/>
    </source>
</evidence>
<feature type="binding site" evidence="13">
    <location>
        <position position="171"/>
    </location>
    <ligand>
        <name>substrate</name>
    </ligand>
</feature>
<feature type="transmembrane region" description="Helical" evidence="14">
    <location>
        <begin position="154"/>
        <end position="172"/>
    </location>
</feature>
<dbReference type="GO" id="GO:0004346">
    <property type="term" value="F:glucose-6-phosphatase activity"/>
    <property type="evidence" value="ECO:0007669"/>
    <property type="project" value="UniProtKB-EC"/>
</dbReference>
<comment type="similarity">
    <text evidence="3 11">Belongs to the glucose-6-phosphatase family.</text>
</comment>
<evidence type="ECO:0000256" key="14">
    <source>
        <dbReference type="SAM" id="Phobius"/>
    </source>
</evidence>
<dbReference type="PANTHER" id="PTHR12591">
    <property type="entry name" value="GLUCOSE-6-PHOSPHATASE"/>
    <property type="match status" value="1"/>
</dbReference>
<keyword evidence="6 14" id="KW-0812">Transmembrane</keyword>
<feature type="transmembrane region" description="Helical" evidence="14">
    <location>
        <begin position="115"/>
        <end position="133"/>
    </location>
</feature>
<name>A0A1B6E689_9HEMI</name>
<feature type="domain" description="Phosphatidic acid phosphatase type 2/haloperoxidase" evidence="15">
    <location>
        <begin position="60"/>
        <end position="197"/>
    </location>
</feature>
<dbReference type="UniPathway" id="UPA00138"/>
<evidence type="ECO:0000256" key="5">
    <source>
        <dbReference type="ARBA" id="ARBA00022432"/>
    </source>
</evidence>
<dbReference type="SUPFAM" id="SSF48317">
    <property type="entry name" value="Acid phosphatase/Vanadium-dependent haloperoxidase"/>
    <property type="match status" value="1"/>
</dbReference>
<feature type="transmembrane region" description="Helical" evidence="14">
    <location>
        <begin position="322"/>
        <end position="342"/>
    </location>
</feature>
<dbReference type="SMART" id="SM00014">
    <property type="entry name" value="acidPPc"/>
    <property type="match status" value="1"/>
</dbReference>
<evidence type="ECO:0000256" key="2">
    <source>
        <dbReference type="ARBA" id="ARBA00004742"/>
    </source>
</evidence>
<dbReference type="GO" id="GO:0005789">
    <property type="term" value="C:endoplasmic reticulum membrane"/>
    <property type="evidence" value="ECO:0007669"/>
    <property type="project" value="UniProtKB-SubCell"/>
</dbReference>
<keyword evidence="5 11" id="KW-0312">Gluconeogenesis</keyword>
<evidence type="ECO:0000256" key="12">
    <source>
        <dbReference type="PIRSR" id="PIRSR000905-1"/>
    </source>
</evidence>
<dbReference type="Pfam" id="PF01569">
    <property type="entry name" value="PAP2"/>
    <property type="match status" value="1"/>
</dbReference>
<sequence>MSVLSVGYLINLYEAIFIHKFQNLVVDYDSFFLAITKVSDPAYAISILFPVAASVNTSLGADILVTTIVAEWINTLLKWVLREDRPYWWVHEYQVPGSPDLLQTPLTCETGPGSPSGHVMGFAALLFAVLHWISHTFINTNTNLKKNQKKTRIYIIWAVVLVMLLFVSLSRIYIGAHFPHQCILGAIFGLAIGYWLTDTGKWCIREWWRSSGRFKLLCVSSSVMLISIASYLIQIYFGIDPQWSVKLAFKWCQNPEFVHVSTTPLFSLVRVSGALFGLACASPIKKRTVLKFYPVVGVTLVVILVISLQMFKELIPTHDVVAFYFCQFSLYVALSFLLLFVVPNIAHLVKMKEA</sequence>
<dbReference type="PANTHER" id="PTHR12591:SF0">
    <property type="entry name" value="FI19814P1"/>
    <property type="match status" value="1"/>
</dbReference>
<dbReference type="AlphaFoldDB" id="A0A1B6E689"/>
<feature type="binding site" evidence="13">
    <location>
        <position position="85"/>
    </location>
    <ligand>
        <name>substrate</name>
    </ligand>
</feature>
<keyword evidence="7 11" id="KW-0378">Hydrolase</keyword>
<feature type="transmembrane region" description="Helical" evidence="14">
    <location>
        <begin position="178"/>
        <end position="196"/>
    </location>
</feature>
<evidence type="ECO:0000256" key="10">
    <source>
        <dbReference type="ARBA" id="ARBA00023136"/>
    </source>
</evidence>
<dbReference type="PIRSF" id="PIRSF000905">
    <property type="entry name" value="Glucose-6-phosphatase"/>
    <property type="match status" value="1"/>
</dbReference>
<feature type="active site" description="Nucleophile" evidence="12">
    <location>
        <position position="177"/>
    </location>
</feature>
<evidence type="ECO:0000313" key="16">
    <source>
        <dbReference type="EMBL" id="JAS33441.1"/>
    </source>
</evidence>
<evidence type="ECO:0000256" key="9">
    <source>
        <dbReference type="ARBA" id="ARBA00022989"/>
    </source>
</evidence>
<comment type="subcellular location">
    <subcellularLocation>
        <location evidence="1">Endoplasmic reticulum membrane</location>
        <topology evidence="1">Multi-pass membrane protein</topology>
    </subcellularLocation>
</comment>
<feature type="transmembrane region" description="Helical" evidence="14">
    <location>
        <begin position="292"/>
        <end position="310"/>
    </location>
</feature>
<keyword evidence="8 11" id="KW-0256">Endoplasmic reticulum</keyword>
<protein>
    <recommendedName>
        <fullName evidence="4 11">Glucose-6-phosphatase</fullName>
        <ecNumber evidence="4 11">3.1.3.9</ecNumber>
    </recommendedName>
</protein>